<dbReference type="EMBL" id="JAMLDX010000002">
    <property type="protein sequence ID" value="MCP3729525.1"/>
    <property type="molecule type" value="Genomic_DNA"/>
</dbReference>
<evidence type="ECO:0000313" key="9">
    <source>
        <dbReference type="Proteomes" id="UP001139451"/>
    </source>
</evidence>
<keyword evidence="8" id="KW-0378">Hydrolase</keyword>
<evidence type="ECO:0000256" key="3">
    <source>
        <dbReference type="ARBA" id="ARBA00022692"/>
    </source>
</evidence>
<comment type="caution">
    <text evidence="8">The sequence shown here is derived from an EMBL/GenBank/DDBJ whole genome shotgun (WGS) entry which is preliminary data.</text>
</comment>
<dbReference type="PANTHER" id="PTHR36506:SF1">
    <property type="entry name" value="PREFLAGELLIN PEPTIDASE"/>
    <property type="match status" value="1"/>
</dbReference>
<dbReference type="RefSeq" id="WP_254291511.1">
    <property type="nucleotide sequence ID" value="NZ_JAMLDX010000002.1"/>
</dbReference>
<name>A0A9X2HPB5_9SPHN</name>
<protein>
    <submittedName>
        <fullName evidence="8">Prepilin peptidase</fullName>
        <ecNumber evidence="8">3.4.23.43</ecNumber>
    </submittedName>
</protein>
<feature type="transmembrane region" description="Helical" evidence="6">
    <location>
        <begin position="52"/>
        <end position="75"/>
    </location>
</feature>
<organism evidence="8 9">
    <name type="scientific">Sphingomonas tagetis</name>
    <dbReference type="NCBI Taxonomy" id="2949092"/>
    <lineage>
        <taxon>Bacteria</taxon>
        <taxon>Pseudomonadati</taxon>
        <taxon>Pseudomonadota</taxon>
        <taxon>Alphaproteobacteria</taxon>
        <taxon>Sphingomonadales</taxon>
        <taxon>Sphingomonadaceae</taxon>
        <taxon>Sphingomonas</taxon>
    </lineage>
</organism>
<comment type="subcellular location">
    <subcellularLocation>
        <location evidence="1">Cell membrane</location>
        <topology evidence="1">Multi-pass membrane protein</topology>
    </subcellularLocation>
</comment>
<dbReference type="Proteomes" id="UP001139451">
    <property type="component" value="Unassembled WGS sequence"/>
</dbReference>
<dbReference type="EC" id="3.4.23.43" evidence="8"/>
<feature type="transmembrane region" description="Helical" evidence="6">
    <location>
        <begin position="95"/>
        <end position="116"/>
    </location>
</feature>
<evidence type="ECO:0000256" key="6">
    <source>
        <dbReference type="SAM" id="Phobius"/>
    </source>
</evidence>
<feature type="transmembrane region" description="Helical" evidence="6">
    <location>
        <begin position="28"/>
        <end position="45"/>
    </location>
</feature>
<dbReference type="GO" id="GO:0004190">
    <property type="term" value="F:aspartic-type endopeptidase activity"/>
    <property type="evidence" value="ECO:0007669"/>
    <property type="project" value="UniProtKB-EC"/>
</dbReference>
<evidence type="ECO:0000256" key="4">
    <source>
        <dbReference type="ARBA" id="ARBA00022989"/>
    </source>
</evidence>
<proteinExistence type="predicted"/>
<sequence>MIATGLLAILILLLLAAALQDIYQLRIANFFAVAIVLLFPVYAAVKGPDWSLWQNLVVFAGVFALGMAAFAARWLGGGDVKLLAATALWFDIAGAGWLIGAVALAGGIVALLFMLLRRIIPESLLFRTHMVALKPRGPVPYGIGIAAGAISAIALGHVSP</sequence>
<keyword evidence="2" id="KW-1003">Cell membrane</keyword>
<feature type="domain" description="Prepilin type IV endopeptidase peptidase" evidence="7">
    <location>
        <begin position="9"/>
        <end position="110"/>
    </location>
</feature>
<dbReference type="InterPro" id="IPR052218">
    <property type="entry name" value="Preflagellin_Peptidase"/>
</dbReference>
<dbReference type="PANTHER" id="PTHR36506">
    <property type="entry name" value="PREFLAGELLIN PEPTIDASE"/>
    <property type="match status" value="1"/>
</dbReference>
<dbReference type="InterPro" id="IPR000045">
    <property type="entry name" value="Prepilin_IV_endopep_pep"/>
</dbReference>
<evidence type="ECO:0000256" key="1">
    <source>
        <dbReference type="ARBA" id="ARBA00004651"/>
    </source>
</evidence>
<evidence type="ECO:0000256" key="5">
    <source>
        <dbReference type="ARBA" id="ARBA00023136"/>
    </source>
</evidence>
<dbReference type="GO" id="GO:0005886">
    <property type="term" value="C:plasma membrane"/>
    <property type="evidence" value="ECO:0007669"/>
    <property type="project" value="UniProtKB-SubCell"/>
</dbReference>
<evidence type="ECO:0000256" key="2">
    <source>
        <dbReference type="ARBA" id="ARBA00022475"/>
    </source>
</evidence>
<evidence type="ECO:0000313" key="8">
    <source>
        <dbReference type="EMBL" id="MCP3729525.1"/>
    </source>
</evidence>
<keyword evidence="3 6" id="KW-0812">Transmembrane</keyword>
<keyword evidence="5 6" id="KW-0472">Membrane</keyword>
<evidence type="ECO:0000259" key="7">
    <source>
        <dbReference type="Pfam" id="PF01478"/>
    </source>
</evidence>
<dbReference type="Pfam" id="PF01478">
    <property type="entry name" value="Peptidase_A24"/>
    <property type="match status" value="1"/>
</dbReference>
<dbReference type="Gene3D" id="1.20.120.1220">
    <property type="match status" value="1"/>
</dbReference>
<dbReference type="AlphaFoldDB" id="A0A9X2HPB5"/>
<keyword evidence="4 6" id="KW-1133">Transmembrane helix</keyword>
<gene>
    <name evidence="8" type="ORF">M9978_03710</name>
</gene>
<reference evidence="8" key="1">
    <citation type="submission" date="2022-05" db="EMBL/GenBank/DDBJ databases">
        <title>Sphingomonas sp. strain MG17 Genome sequencing and assembly.</title>
        <authorList>
            <person name="Kim I."/>
        </authorList>
    </citation>
    <scope>NUCLEOTIDE SEQUENCE</scope>
    <source>
        <strain evidence="8">MG17</strain>
    </source>
</reference>
<accession>A0A9X2HPB5</accession>
<keyword evidence="9" id="KW-1185">Reference proteome</keyword>
<feature type="transmembrane region" description="Helical" evidence="6">
    <location>
        <begin position="137"/>
        <end position="158"/>
    </location>
</feature>